<dbReference type="EMBL" id="QSAT01000001">
    <property type="protein sequence ID" value="RGW76925.1"/>
    <property type="molecule type" value="Genomic_DNA"/>
</dbReference>
<sequence length="192" mass="22742">MSKKVRRVPVSLDAGEIKDLPQEDIRMILRGADELISTGGRSMLAKILKGSKDKKIFEYKLNECPAYGYYQDMKLDDISKCIDWMIKKDYLRIEYDYRLPLLVFSEKGWQIEKETFAQEIYQRMCLDVKENKARVIFEMKEVNRQVVMRVLDKIEKDGTEEFLPYLEAWKMLEVKKVAARIAEVENKISRRI</sequence>
<dbReference type="SUPFAM" id="SSF46785">
    <property type="entry name" value="Winged helix' DNA-binding domain"/>
    <property type="match status" value="1"/>
</dbReference>
<evidence type="ECO:0000313" key="3">
    <source>
        <dbReference type="Proteomes" id="UP000284651"/>
    </source>
</evidence>
<dbReference type="InterPro" id="IPR036390">
    <property type="entry name" value="WH_DNA-bd_sf"/>
</dbReference>
<dbReference type="NCBIfam" id="NF041107">
    <property type="entry name" value="RQC_minor_1"/>
    <property type="match status" value="1"/>
</dbReference>
<reference evidence="2 3" key="1">
    <citation type="submission" date="2018-08" db="EMBL/GenBank/DDBJ databases">
        <title>A genome reference for cultivated species of the human gut microbiota.</title>
        <authorList>
            <person name="Zou Y."/>
            <person name="Xue W."/>
            <person name="Luo G."/>
        </authorList>
    </citation>
    <scope>NUCLEOTIDE SEQUENCE [LARGE SCALE GENOMIC DNA]</scope>
    <source>
        <strain evidence="2 3">AF10-31</strain>
    </source>
</reference>
<evidence type="ECO:0000313" key="2">
    <source>
        <dbReference type="EMBL" id="RGW76925.1"/>
    </source>
</evidence>
<dbReference type="AlphaFoldDB" id="A0A413CZE9"/>
<proteinExistence type="predicted"/>
<dbReference type="GO" id="GO:0006260">
    <property type="term" value="P:DNA replication"/>
    <property type="evidence" value="ECO:0007669"/>
    <property type="project" value="InterPro"/>
</dbReference>
<dbReference type="InterPro" id="IPR018982">
    <property type="entry name" value="RQC_domain"/>
</dbReference>
<dbReference type="Pfam" id="PF09382">
    <property type="entry name" value="RQC"/>
    <property type="match status" value="1"/>
</dbReference>
<dbReference type="RefSeq" id="WP_118356491.1">
    <property type="nucleotide sequence ID" value="NZ_CBCTJA010000001.1"/>
</dbReference>
<protein>
    <submittedName>
        <fullName evidence="2">RQC domain protein</fullName>
    </submittedName>
</protein>
<dbReference type="GO" id="GO:0006281">
    <property type="term" value="P:DNA repair"/>
    <property type="evidence" value="ECO:0007669"/>
    <property type="project" value="InterPro"/>
</dbReference>
<gene>
    <name evidence="2" type="ORF">DWV56_00380</name>
</gene>
<organism evidence="2 3">
    <name type="scientific">Holdemanella biformis</name>
    <dbReference type="NCBI Taxonomy" id="1735"/>
    <lineage>
        <taxon>Bacteria</taxon>
        <taxon>Bacillati</taxon>
        <taxon>Bacillota</taxon>
        <taxon>Erysipelotrichia</taxon>
        <taxon>Erysipelotrichales</taxon>
        <taxon>Erysipelotrichaceae</taxon>
        <taxon>Holdemanella</taxon>
    </lineage>
</organism>
<dbReference type="InterPro" id="IPR036388">
    <property type="entry name" value="WH-like_DNA-bd_sf"/>
</dbReference>
<name>A0A413CZE9_9FIRM</name>
<dbReference type="SMART" id="SM00956">
    <property type="entry name" value="RQC"/>
    <property type="match status" value="1"/>
</dbReference>
<feature type="domain" description="RQC" evidence="1">
    <location>
        <begin position="23"/>
        <end position="124"/>
    </location>
</feature>
<dbReference type="Proteomes" id="UP000284651">
    <property type="component" value="Unassembled WGS sequence"/>
</dbReference>
<dbReference type="GO" id="GO:0043138">
    <property type="term" value="F:3'-5' DNA helicase activity"/>
    <property type="evidence" value="ECO:0007669"/>
    <property type="project" value="InterPro"/>
</dbReference>
<comment type="caution">
    <text evidence="2">The sequence shown here is derived from an EMBL/GenBank/DDBJ whole genome shotgun (WGS) entry which is preliminary data.</text>
</comment>
<evidence type="ECO:0000259" key="1">
    <source>
        <dbReference type="SMART" id="SM00956"/>
    </source>
</evidence>
<accession>A0A413CZE9</accession>
<dbReference type="Gene3D" id="1.10.10.10">
    <property type="entry name" value="Winged helix-like DNA-binding domain superfamily/Winged helix DNA-binding domain"/>
    <property type="match status" value="1"/>
</dbReference>